<evidence type="ECO:0000259" key="1">
    <source>
        <dbReference type="PROSITE" id="PS50943"/>
    </source>
</evidence>
<organism evidence="2 3">
    <name type="scientific">Actinopolymorpha pittospori</name>
    <dbReference type="NCBI Taxonomy" id="648752"/>
    <lineage>
        <taxon>Bacteria</taxon>
        <taxon>Bacillati</taxon>
        <taxon>Actinomycetota</taxon>
        <taxon>Actinomycetes</taxon>
        <taxon>Propionibacteriales</taxon>
        <taxon>Actinopolymorphaceae</taxon>
        <taxon>Actinopolymorpha</taxon>
    </lineage>
</organism>
<dbReference type="InterPro" id="IPR001387">
    <property type="entry name" value="Cro/C1-type_HTH"/>
</dbReference>
<comment type="caution">
    <text evidence="2">The sequence shown here is derived from an EMBL/GenBank/DDBJ whole genome shotgun (WGS) entry which is preliminary data.</text>
</comment>
<dbReference type="RefSeq" id="WP_202896763.1">
    <property type="nucleotide sequence ID" value="NZ_BAABJL010000225.1"/>
</dbReference>
<dbReference type="PROSITE" id="PS50943">
    <property type="entry name" value="HTH_CROC1"/>
    <property type="match status" value="1"/>
</dbReference>
<dbReference type="CDD" id="cd00093">
    <property type="entry name" value="HTH_XRE"/>
    <property type="match status" value="1"/>
</dbReference>
<dbReference type="SUPFAM" id="SSF47413">
    <property type="entry name" value="lambda repressor-like DNA-binding domains"/>
    <property type="match status" value="1"/>
</dbReference>
<proteinExistence type="predicted"/>
<protein>
    <submittedName>
        <fullName evidence="2">Transcriptional regulator</fullName>
    </submittedName>
</protein>
<gene>
    <name evidence="2" type="ORF">HEB94_007798</name>
</gene>
<dbReference type="EMBL" id="JADBEM010000001">
    <property type="protein sequence ID" value="MBE1610950.1"/>
    <property type="molecule type" value="Genomic_DNA"/>
</dbReference>
<dbReference type="AlphaFoldDB" id="A0A927RG92"/>
<reference evidence="2" key="1">
    <citation type="submission" date="2020-10" db="EMBL/GenBank/DDBJ databases">
        <title>Sequencing the genomes of 1000 actinobacteria strains.</title>
        <authorList>
            <person name="Klenk H.-P."/>
        </authorList>
    </citation>
    <scope>NUCLEOTIDE SEQUENCE</scope>
    <source>
        <strain evidence="2">DSM 45354</strain>
    </source>
</reference>
<keyword evidence="3" id="KW-1185">Reference proteome</keyword>
<feature type="domain" description="HTH cro/C1-type" evidence="1">
    <location>
        <begin position="38"/>
        <end position="92"/>
    </location>
</feature>
<dbReference type="InterPro" id="IPR010982">
    <property type="entry name" value="Lambda_DNA-bd_dom_sf"/>
</dbReference>
<dbReference type="GO" id="GO:0003677">
    <property type="term" value="F:DNA binding"/>
    <property type="evidence" value="ECO:0007669"/>
    <property type="project" value="InterPro"/>
</dbReference>
<dbReference type="Proteomes" id="UP000638648">
    <property type="component" value="Unassembled WGS sequence"/>
</dbReference>
<evidence type="ECO:0000313" key="3">
    <source>
        <dbReference type="Proteomes" id="UP000638648"/>
    </source>
</evidence>
<sequence>MATESRRPDPAREVSDDLPVMPGFREMAIRRRELAATLVELRRESGLSQTQVAARMGTSQSAVARLEAGEVDVRLSTLERYAAAVGHHLDVRLGGRVPTRGSEE</sequence>
<name>A0A927RG92_9ACTN</name>
<dbReference type="Pfam" id="PF13560">
    <property type="entry name" value="HTH_31"/>
    <property type="match status" value="1"/>
</dbReference>
<evidence type="ECO:0000313" key="2">
    <source>
        <dbReference type="EMBL" id="MBE1610950.1"/>
    </source>
</evidence>
<dbReference type="Gene3D" id="1.10.260.40">
    <property type="entry name" value="lambda repressor-like DNA-binding domains"/>
    <property type="match status" value="1"/>
</dbReference>
<accession>A0A927RG92</accession>
<dbReference type="SMART" id="SM00530">
    <property type="entry name" value="HTH_XRE"/>
    <property type="match status" value="1"/>
</dbReference>